<evidence type="ECO:0000256" key="1">
    <source>
        <dbReference type="ARBA" id="ARBA00004240"/>
    </source>
</evidence>
<accession>A0A250WX64</accession>
<gene>
    <name evidence="8" type="ORF">CEUSTIGMA_g2877.t1</name>
</gene>
<dbReference type="PROSITE" id="PS51914">
    <property type="entry name" value="MRH"/>
    <property type="match status" value="1"/>
</dbReference>
<dbReference type="Pfam" id="PF01549">
    <property type="entry name" value="ShK"/>
    <property type="match status" value="1"/>
</dbReference>
<dbReference type="GO" id="GO:0030968">
    <property type="term" value="P:endoplasmic reticulum unfolded protein response"/>
    <property type="evidence" value="ECO:0007669"/>
    <property type="project" value="InterPro"/>
</dbReference>
<dbReference type="InterPro" id="IPR003582">
    <property type="entry name" value="ShKT_dom"/>
</dbReference>
<comment type="caution">
    <text evidence="8">The sequence shown here is derived from an EMBL/GenBank/DDBJ whole genome shotgun (WGS) entry which is preliminary data.</text>
</comment>
<dbReference type="PANTHER" id="PTHR15414">
    <property type="entry name" value="OS-9-RELATED"/>
    <property type="match status" value="1"/>
</dbReference>
<dbReference type="GO" id="GO:0005788">
    <property type="term" value="C:endoplasmic reticulum lumen"/>
    <property type="evidence" value="ECO:0007669"/>
    <property type="project" value="TreeGrafter"/>
</dbReference>
<feature type="domain" description="MRH" evidence="7">
    <location>
        <begin position="548"/>
        <end position="678"/>
    </location>
</feature>
<reference evidence="8 9" key="1">
    <citation type="submission" date="2017-08" db="EMBL/GenBank/DDBJ databases">
        <title>Acidophilic green algal genome provides insights into adaptation to an acidic environment.</title>
        <authorList>
            <person name="Hirooka S."/>
            <person name="Hirose Y."/>
            <person name="Kanesaki Y."/>
            <person name="Higuchi S."/>
            <person name="Fujiwara T."/>
            <person name="Onuma R."/>
            <person name="Era A."/>
            <person name="Ohbayashi R."/>
            <person name="Uzuka A."/>
            <person name="Nozaki H."/>
            <person name="Yoshikawa H."/>
            <person name="Miyagishima S.Y."/>
        </authorList>
    </citation>
    <scope>NUCLEOTIDE SEQUENCE [LARGE SCALE GENOMIC DNA]</scope>
    <source>
        <strain evidence="8 9">NIES-2499</strain>
    </source>
</reference>
<dbReference type="InterPro" id="IPR045149">
    <property type="entry name" value="OS-9-like"/>
</dbReference>
<evidence type="ECO:0000313" key="9">
    <source>
        <dbReference type="Proteomes" id="UP000232323"/>
    </source>
</evidence>
<evidence type="ECO:0000259" key="7">
    <source>
        <dbReference type="PROSITE" id="PS51914"/>
    </source>
</evidence>
<organism evidence="8 9">
    <name type="scientific">Chlamydomonas eustigma</name>
    <dbReference type="NCBI Taxonomy" id="1157962"/>
    <lineage>
        <taxon>Eukaryota</taxon>
        <taxon>Viridiplantae</taxon>
        <taxon>Chlorophyta</taxon>
        <taxon>core chlorophytes</taxon>
        <taxon>Chlorophyceae</taxon>
        <taxon>CS clade</taxon>
        <taxon>Chlamydomonadales</taxon>
        <taxon>Chlamydomonadaceae</taxon>
        <taxon>Chlamydomonas</taxon>
    </lineage>
</organism>
<comment type="subcellular location">
    <subcellularLocation>
        <location evidence="1">Endoplasmic reticulum</location>
    </subcellularLocation>
</comment>
<evidence type="ECO:0000259" key="6">
    <source>
        <dbReference type="PROSITE" id="PS51670"/>
    </source>
</evidence>
<dbReference type="EMBL" id="BEGY01000012">
    <property type="protein sequence ID" value="GAX75433.1"/>
    <property type="molecule type" value="Genomic_DNA"/>
</dbReference>
<protein>
    <submittedName>
        <fullName evidence="8">Uncharacterized protein</fullName>
    </submittedName>
</protein>
<dbReference type="SMART" id="SM00254">
    <property type="entry name" value="ShKT"/>
    <property type="match status" value="1"/>
</dbReference>
<dbReference type="STRING" id="1157962.A0A250WX64"/>
<evidence type="ECO:0000256" key="2">
    <source>
        <dbReference type="ARBA" id="ARBA00022729"/>
    </source>
</evidence>
<dbReference type="InterPro" id="IPR044865">
    <property type="entry name" value="MRH_dom"/>
</dbReference>
<dbReference type="Proteomes" id="UP000232323">
    <property type="component" value="Unassembled WGS sequence"/>
</dbReference>
<dbReference type="AlphaFoldDB" id="A0A250WX64"/>
<feature type="signal peptide" evidence="5">
    <location>
        <begin position="1"/>
        <end position="22"/>
    </location>
</feature>
<evidence type="ECO:0000256" key="3">
    <source>
        <dbReference type="ARBA" id="ARBA00022824"/>
    </source>
</evidence>
<dbReference type="PROSITE" id="PS51670">
    <property type="entry name" value="SHKT"/>
    <property type="match status" value="1"/>
</dbReference>
<keyword evidence="9" id="KW-1185">Reference proteome</keyword>
<feature type="chain" id="PRO_5012648424" evidence="5">
    <location>
        <begin position="23"/>
        <end position="701"/>
    </location>
</feature>
<dbReference type="PANTHER" id="PTHR15414:SF0">
    <property type="entry name" value="ENDOPLASMIC RETICULUM LECTIN 1"/>
    <property type="match status" value="1"/>
</dbReference>
<keyword evidence="3" id="KW-0256">Endoplasmic reticulum</keyword>
<dbReference type="GO" id="GO:0030970">
    <property type="term" value="P:retrograde protein transport, ER to cytosol"/>
    <property type="evidence" value="ECO:0007669"/>
    <property type="project" value="TreeGrafter"/>
</dbReference>
<name>A0A250WX64_9CHLO</name>
<dbReference type="InterPro" id="IPR009011">
    <property type="entry name" value="Man6P_isomerase_rcpt-bd_dom_sf"/>
</dbReference>
<sequence>MALYKNVARSLLLSLTFSVVLSVNLVYDEYVWTKSIWEQAKIENVLLHANPSDIESNLQVAYPSIKDTVANSLDGPNLRREVSQPEDTDGLSGMSGVIPVDHSQHIKPASAAAQCSMCHVLFTQIWQRGATHLVERLLSESSGADSSLDQILWDVKEVGKQMEELCAEEAPDALLKDQTILRLGDPIGNLAFFVIRERKQGAPQATKIETKAARVACKRLIQDANHEIKSAVVKSLETAAAQLKMLLLKHGIEMGVSGSLAYQSVKDRDDSDATNVVISDHERLQHDLSDKLEDEIGSSQSIKDEEGFAEDAFSGKLSKSAALQVVSLVKEVLHRVGKLDARKGASEDEDEDEDGGEKYEDPLCMDLHPSCERWADSGECDANPTYMVGTTLSKGHCRKACGVCVPRKEGAAAGSLSSVDTTELRKAHPQLESDIEIMLGVMVQSLRSTVCTASKACMTGLSSAGMGTGFVKSDGQGIEAQPTGWKLGKQFYGKASVKRVNAESKAHHESAQAQERNADSEQEQGSLAFEVDVALSKELKGKVLSVPGDFFIFEYWYKNRTRQFHEADSGELTEDYILGRFQRESVNVINATSGTAVMLEDLDKVPYLRSVMQDKSWPYVKQVYSGGEECVLAGNRRVIRKTEARVACSPDEQMHMLVREPDFCQYVFVIYSPALCQVEKFKPIPDGGSPDDMERDDDEYL</sequence>
<dbReference type="Gene3D" id="2.70.130.10">
    <property type="entry name" value="Mannose-6-phosphate receptor binding domain"/>
    <property type="match status" value="1"/>
</dbReference>
<keyword evidence="4" id="KW-1015">Disulfide bond</keyword>
<evidence type="ECO:0000313" key="8">
    <source>
        <dbReference type="EMBL" id="GAX75433.1"/>
    </source>
</evidence>
<evidence type="ECO:0000256" key="4">
    <source>
        <dbReference type="ARBA" id="ARBA00023157"/>
    </source>
</evidence>
<keyword evidence="2 5" id="KW-0732">Signal</keyword>
<proteinExistence type="predicted"/>
<dbReference type="OrthoDB" id="291007at2759"/>
<feature type="domain" description="ShKT" evidence="6">
    <location>
        <begin position="364"/>
        <end position="404"/>
    </location>
</feature>
<evidence type="ECO:0000256" key="5">
    <source>
        <dbReference type="SAM" id="SignalP"/>
    </source>
</evidence>